<reference evidence="1 2" key="1">
    <citation type="submission" date="2016-01" db="EMBL/GenBank/DDBJ databases">
        <authorList>
            <person name="Oliw E.H."/>
        </authorList>
    </citation>
    <scope>NUCLEOTIDE SEQUENCE [LARGE SCALE GENOMIC DNA]</scope>
    <source>
        <strain evidence="1 2">Kerr 14</strain>
    </source>
</reference>
<organism evidence="1 2">
    <name type="scientific">Agrobacterium tumefaciens str. Kerr 14</name>
    <dbReference type="NCBI Taxonomy" id="1183424"/>
    <lineage>
        <taxon>Bacteria</taxon>
        <taxon>Pseudomonadati</taxon>
        <taxon>Pseudomonadota</taxon>
        <taxon>Alphaproteobacteria</taxon>
        <taxon>Hyphomicrobiales</taxon>
        <taxon>Rhizobiaceae</taxon>
        <taxon>Rhizobium/Agrobacterium group</taxon>
        <taxon>Agrobacterium</taxon>
        <taxon>Agrobacterium tumefaciens complex</taxon>
    </lineage>
</organism>
<evidence type="ECO:0000313" key="1">
    <source>
        <dbReference type="EMBL" id="CUX45043.1"/>
    </source>
</evidence>
<name>A0A1S7R0D4_AGRTU</name>
<protein>
    <submittedName>
        <fullName evidence="1">Uncharacterized protein</fullName>
    </submittedName>
</protein>
<sequence>MSSAYENCIITSQDLKMLQSVLEGLGYDRHTMDDEIILYNNAARKVIQLFQDGLTDPADISEEMLFLFGVHKHERVRPWRPLPRYAIQGLPPLYR</sequence>
<dbReference type="RefSeq" id="WP_035213201.1">
    <property type="nucleotide sequence ID" value="NZ_LT009731.1"/>
</dbReference>
<dbReference type="EMBL" id="FBWC01000019">
    <property type="protein sequence ID" value="CUX45043.1"/>
    <property type="molecule type" value="Genomic_DNA"/>
</dbReference>
<accession>A0A1S7R0D4</accession>
<evidence type="ECO:0000313" key="2">
    <source>
        <dbReference type="Proteomes" id="UP000191897"/>
    </source>
</evidence>
<gene>
    <name evidence="1" type="ORF">AGR4C_Lc10168</name>
</gene>
<dbReference type="Proteomes" id="UP000191897">
    <property type="component" value="Unassembled WGS sequence"/>
</dbReference>
<dbReference type="AlphaFoldDB" id="A0A1S7R0D4"/>
<proteinExistence type="predicted"/>